<comment type="similarity">
    <text evidence="1">Belongs to the P-Pant transferase superfamily. Gsp/Sfp/HetI/AcpT family.</text>
</comment>
<dbReference type="InterPro" id="IPR055066">
    <property type="entry name" value="AASDHPPT_N"/>
</dbReference>
<dbReference type="PANTHER" id="PTHR12215:SF10">
    <property type="entry name" value="L-AMINOADIPATE-SEMIALDEHYDE DEHYDROGENASE-PHOSPHOPANTETHEINYL TRANSFERASE"/>
    <property type="match status" value="1"/>
</dbReference>
<evidence type="ECO:0000313" key="5">
    <source>
        <dbReference type="EMBL" id="MFC5768241.1"/>
    </source>
</evidence>
<evidence type="ECO:0000259" key="4">
    <source>
        <dbReference type="Pfam" id="PF22624"/>
    </source>
</evidence>
<dbReference type="EMBL" id="JBHSOG010000008">
    <property type="protein sequence ID" value="MFC5768241.1"/>
    <property type="molecule type" value="Genomic_DNA"/>
</dbReference>
<keyword evidence="2 5" id="KW-0808">Transferase</keyword>
<dbReference type="InterPro" id="IPR037143">
    <property type="entry name" value="4-PPantetheinyl_Trfase_dom_sf"/>
</dbReference>
<proteinExistence type="inferred from homology"/>
<dbReference type="GO" id="GO:0016740">
    <property type="term" value="F:transferase activity"/>
    <property type="evidence" value="ECO:0007669"/>
    <property type="project" value="UniProtKB-KW"/>
</dbReference>
<accession>A0ABW1AML1</accession>
<evidence type="ECO:0000259" key="3">
    <source>
        <dbReference type="Pfam" id="PF01648"/>
    </source>
</evidence>
<protein>
    <submittedName>
        <fullName evidence="5">4'-phosphopantetheinyl transferase family protein</fullName>
    </submittedName>
</protein>
<dbReference type="Gene3D" id="3.90.470.20">
    <property type="entry name" value="4'-phosphopantetheinyl transferase domain"/>
    <property type="match status" value="2"/>
</dbReference>
<dbReference type="Pfam" id="PF01648">
    <property type="entry name" value="ACPS"/>
    <property type="match status" value="1"/>
</dbReference>
<keyword evidence="6" id="KW-1185">Reference proteome</keyword>
<feature type="domain" description="4'-phosphopantetheinyl transferase N-terminal" evidence="4">
    <location>
        <begin position="47"/>
        <end position="131"/>
    </location>
</feature>
<dbReference type="Proteomes" id="UP001595974">
    <property type="component" value="Unassembled WGS sequence"/>
</dbReference>
<reference evidence="6" key="1">
    <citation type="journal article" date="2019" name="Int. J. Syst. Evol. Microbiol.">
        <title>The Global Catalogue of Microorganisms (GCM) 10K type strain sequencing project: providing services to taxonomists for standard genome sequencing and annotation.</title>
        <authorList>
            <consortium name="The Broad Institute Genomics Platform"/>
            <consortium name="The Broad Institute Genome Sequencing Center for Infectious Disease"/>
            <person name="Wu L."/>
            <person name="Ma J."/>
        </authorList>
    </citation>
    <scope>NUCLEOTIDE SEQUENCE [LARGE SCALE GENOMIC DNA]</scope>
    <source>
        <strain evidence="6">SHR3</strain>
    </source>
</reference>
<name>A0ABW1AML1_9RHOO</name>
<dbReference type="Pfam" id="PF22624">
    <property type="entry name" value="AASDHPPT_N"/>
    <property type="match status" value="1"/>
</dbReference>
<dbReference type="InterPro" id="IPR008278">
    <property type="entry name" value="4-PPantetheinyl_Trfase_dom"/>
</dbReference>
<dbReference type="RefSeq" id="WP_157748435.1">
    <property type="nucleotide sequence ID" value="NZ_JBHSOG010000008.1"/>
</dbReference>
<dbReference type="PANTHER" id="PTHR12215">
    <property type="entry name" value="PHOSPHOPANTETHEINE TRANSFERASE"/>
    <property type="match status" value="1"/>
</dbReference>
<comment type="caution">
    <text evidence="5">The sequence shown here is derived from an EMBL/GenBank/DDBJ whole genome shotgun (WGS) entry which is preliminary data.</text>
</comment>
<feature type="domain" description="4'-phosphopantetheinyl transferase" evidence="3">
    <location>
        <begin position="141"/>
        <end position="242"/>
    </location>
</feature>
<evidence type="ECO:0000313" key="6">
    <source>
        <dbReference type="Proteomes" id="UP001595974"/>
    </source>
</evidence>
<evidence type="ECO:0000256" key="2">
    <source>
        <dbReference type="ARBA" id="ARBA00022679"/>
    </source>
</evidence>
<sequence>MTAIIGRLSGEWRDGGSLRLVPLPERLTGVIEIHRLELRLDEEPGDALSMLTELERQMAGRYRQRADRVRSAATRAATRVLLARWLDCAPQAIDIAPGPHNKPGVVGIAGRAFCAAPLFNVSHSGGFSLIAIGNPARLACLGVDIEHRDPALDPFPIAEMGCTEAERRCLRDAPNPLDVLYPIWVAKEAVLKAVGVGIPDHLQSVSIELRPGFEIGVNSRTDACAGVQARMLDAPDGYAAAVAWRSKDDAEAFCRREGIERG</sequence>
<evidence type="ECO:0000256" key="1">
    <source>
        <dbReference type="ARBA" id="ARBA00010990"/>
    </source>
</evidence>
<organism evidence="5 6">
    <name type="scientific">Thauera sinica</name>
    <dbReference type="NCBI Taxonomy" id="2665146"/>
    <lineage>
        <taxon>Bacteria</taxon>
        <taxon>Pseudomonadati</taxon>
        <taxon>Pseudomonadota</taxon>
        <taxon>Betaproteobacteria</taxon>
        <taxon>Rhodocyclales</taxon>
        <taxon>Zoogloeaceae</taxon>
        <taxon>Thauera</taxon>
    </lineage>
</organism>
<gene>
    <name evidence="5" type="ORF">ACFPTN_02520</name>
</gene>
<dbReference type="InterPro" id="IPR050559">
    <property type="entry name" value="P-Pant_transferase_sf"/>
</dbReference>
<dbReference type="SUPFAM" id="SSF56214">
    <property type="entry name" value="4'-phosphopantetheinyl transferase"/>
    <property type="match status" value="2"/>
</dbReference>